<feature type="compositionally biased region" description="Polar residues" evidence="1">
    <location>
        <begin position="405"/>
        <end position="423"/>
    </location>
</feature>
<dbReference type="EMBL" id="QKYT01000473">
    <property type="protein sequence ID" value="RIA84713.1"/>
    <property type="molecule type" value="Genomic_DNA"/>
</dbReference>
<dbReference type="SUPFAM" id="SSF56112">
    <property type="entry name" value="Protein kinase-like (PK-like)"/>
    <property type="match status" value="1"/>
</dbReference>
<dbReference type="Gene3D" id="1.10.510.10">
    <property type="entry name" value="Transferase(Phosphotransferase) domain 1"/>
    <property type="match status" value="1"/>
</dbReference>
<comment type="caution">
    <text evidence="2">The sequence shown here is derived from an EMBL/GenBank/DDBJ whole genome shotgun (WGS) entry which is preliminary data.</text>
</comment>
<feature type="compositionally biased region" description="Polar residues" evidence="1">
    <location>
        <begin position="352"/>
        <end position="361"/>
    </location>
</feature>
<proteinExistence type="predicted"/>
<dbReference type="Proteomes" id="UP000265703">
    <property type="component" value="Unassembled WGS sequence"/>
</dbReference>
<organism evidence="2 3">
    <name type="scientific">Glomus cerebriforme</name>
    <dbReference type="NCBI Taxonomy" id="658196"/>
    <lineage>
        <taxon>Eukaryota</taxon>
        <taxon>Fungi</taxon>
        <taxon>Fungi incertae sedis</taxon>
        <taxon>Mucoromycota</taxon>
        <taxon>Glomeromycotina</taxon>
        <taxon>Glomeromycetes</taxon>
        <taxon>Glomerales</taxon>
        <taxon>Glomeraceae</taxon>
        <taxon>Glomus</taxon>
    </lineage>
</organism>
<dbReference type="InterPro" id="IPR011009">
    <property type="entry name" value="Kinase-like_dom_sf"/>
</dbReference>
<evidence type="ECO:0000313" key="2">
    <source>
        <dbReference type="EMBL" id="RIA84713.1"/>
    </source>
</evidence>
<keyword evidence="3" id="KW-1185">Reference proteome</keyword>
<evidence type="ECO:0000313" key="3">
    <source>
        <dbReference type="Proteomes" id="UP000265703"/>
    </source>
</evidence>
<feature type="compositionally biased region" description="Basic and acidic residues" evidence="1">
    <location>
        <begin position="301"/>
        <end position="315"/>
    </location>
</feature>
<accession>A0A397SER0</accession>
<dbReference type="STRING" id="658196.A0A397SER0"/>
<evidence type="ECO:0000256" key="1">
    <source>
        <dbReference type="SAM" id="MobiDB-lite"/>
    </source>
</evidence>
<feature type="compositionally biased region" description="Basic and acidic residues" evidence="1">
    <location>
        <begin position="187"/>
        <end position="209"/>
    </location>
</feature>
<feature type="compositionally biased region" description="Polar residues" evidence="1">
    <location>
        <begin position="329"/>
        <end position="340"/>
    </location>
</feature>
<protein>
    <recommendedName>
        <fullName evidence="4">Protein kinase domain-containing protein</fullName>
    </recommendedName>
</protein>
<feature type="region of interest" description="Disordered" evidence="1">
    <location>
        <begin position="169"/>
        <end position="225"/>
    </location>
</feature>
<reference evidence="2 3" key="1">
    <citation type="submission" date="2018-06" db="EMBL/GenBank/DDBJ databases">
        <title>Comparative genomics reveals the genomic features of Rhizophagus irregularis, R. cerebriforme, R. diaphanum and Gigaspora rosea, and their symbiotic lifestyle signature.</title>
        <authorList>
            <person name="Morin E."/>
            <person name="San Clemente H."/>
            <person name="Chen E.C.H."/>
            <person name="De La Providencia I."/>
            <person name="Hainaut M."/>
            <person name="Kuo A."/>
            <person name="Kohler A."/>
            <person name="Murat C."/>
            <person name="Tang N."/>
            <person name="Roy S."/>
            <person name="Loubradou J."/>
            <person name="Henrissat B."/>
            <person name="Grigoriev I.V."/>
            <person name="Corradi N."/>
            <person name="Roux C."/>
            <person name="Martin F.M."/>
        </authorList>
    </citation>
    <scope>NUCLEOTIDE SEQUENCE [LARGE SCALE GENOMIC DNA]</scope>
    <source>
        <strain evidence="2 3">DAOM 227022</strain>
    </source>
</reference>
<dbReference type="AlphaFoldDB" id="A0A397SER0"/>
<gene>
    <name evidence="2" type="ORF">C1645_831872</name>
</gene>
<evidence type="ECO:0008006" key="4">
    <source>
        <dbReference type="Google" id="ProtNLM"/>
    </source>
</evidence>
<feature type="region of interest" description="Disordered" evidence="1">
    <location>
        <begin position="278"/>
        <end position="442"/>
    </location>
</feature>
<feature type="compositionally biased region" description="Polar residues" evidence="1">
    <location>
        <begin position="176"/>
        <end position="186"/>
    </location>
</feature>
<sequence>MSYECRNPTRDTYNPRLADIWSLGIILLNLLYHRSPWNDPNPEECKPFAAFRHDKIGFLMEKFSTMQKNVAQFFASYVFCDVEKGRISIEEWRNWCDKLVERMLYDEIELDDVFDDVFQELSSSISKESSSFAHRQNGHDRHQSWSDIVGEFESETEFNNLISSKYSRSSSKRSSQNANPIVTETNIDVKVEKHDDEIEFTEKDNENHAENANNSDADSGFGTDEDINGNIIKRLKERGGATNGNSNSVKALSVSPPKVIYCKPKPWGDYRSRAHKRENSIEGGSTISNVANNNHWTSYNQRRERLEQRRKEKQEQTLNSLGAYRRRGSLNTDANDSFTPSRPFVDRRRPQRTPNTGQESIYTAPPRRNVQTPRPLLRKKSSQSINNDLPFIPSPPKATADASHLPSTSNSIKTTVNSSTSKQRTPRSYDKTPKKVGKSTKNHLGKMLAGVVMFNRGIKVGGQVINENID</sequence>
<feature type="compositionally biased region" description="Polar residues" evidence="1">
    <location>
        <begin position="282"/>
        <end position="300"/>
    </location>
</feature>
<dbReference type="OrthoDB" id="541276at2759"/>
<name>A0A397SER0_9GLOM</name>